<dbReference type="AlphaFoldDB" id="A0A1R4H6I5"/>
<dbReference type="InterPro" id="IPR025991">
    <property type="entry name" value="Chemoreceptor_zinc-bind_dom"/>
</dbReference>
<evidence type="ECO:0000313" key="3">
    <source>
        <dbReference type="Proteomes" id="UP000195667"/>
    </source>
</evidence>
<name>A0A1R4H6I5_9GAMM</name>
<evidence type="ECO:0000259" key="1">
    <source>
        <dbReference type="Pfam" id="PF13682"/>
    </source>
</evidence>
<dbReference type="RefSeq" id="WP_087143144.1">
    <property type="nucleotide sequence ID" value="NZ_FUKI01000096.1"/>
</dbReference>
<dbReference type="Gene3D" id="1.20.120.30">
    <property type="entry name" value="Aspartate receptor, ligand-binding domain"/>
    <property type="match status" value="1"/>
</dbReference>
<feature type="domain" description="Chemoreceptor zinc-binding" evidence="1">
    <location>
        <begin position="47"/>
        <end position="115"/>
    </location>
</feature>
<sequence length="159" mass="17832">MFKNWFKNLLNRKKPKPIVSAFAAVDITHIKAEETVGLNFISAIEAHQNWKKRLTSVVDGSSAETLQVEVVSRDDQCLLGKWIHSTGTQKFSSLVQFEQLQKNHAHFHSCAGKVLHLAQTQDKSTALAELKDGHYAQASQQVIRDLVAVYTQVNNSNSF</sequence>
<reference evidence="3" key="1">
    <citation type="submission" date="2017-02" db="EMBL/GenBank/DDBJ databases">
        <authorList>
            <person name="Daims H."/>
        </authorList>
    </citation>
    <scope>NUCLEOTIDE SEQUENCE [LARGE SCALE GENOMIC DNA]</scope>
</reference>
<gene>
    <name evidence="2" type="ORF">CRENPOLYSF1_220036</name>
</gene>
<organism evidence="2 3">
    <name type="scientific">Crenothrix polyspora</name>
    <dbReference type="NCBI Taxonomy" id="360316"/>
    <lineage>
        <taxon>Bacteria</taxon>
        <taxon>Pseudomonadati</taxon>
        <taxon>Pseudomonadota</taxon>
        <taxon>Gammaproteobacteria</taxon>
        <taxon>Methylococcales</taxon>
        <taxon>Crenotrichaceae</taxon>
        <taxon>Crenothrix</taxon>
    </lineage>
</organism>
<evidence type="ECO:0000313" key="2">
    <source>
        <dbReference type="EMBL" id="SJM91873.1"/>
    </source>
</evidence>
<dbReference type="Pfam" id="PF13682">
    <property type="entry name" value="CZB"/>
    <property type="match status" value="1"/>
</dbReference>
<dbReference type="EMBL" id="FUKI01000096">
    <property type="protein sequence ID" value="SJM91873.1"/>
    <property type="molecule type" value="Genomic_DNA"/>
</dbReference>
<dbReference type="Proteomes" id="UP000195667">
    <property type="component" value="Unassembled WGS sequence"/>
</dbReference>
<accession>A0A1R4H6I5</accession>
<dbReference type="OrthoDB" id="6433966at2"/>
<proteinExistence type="predicted"/>
<protein>
    <recommendedName>
        <fullName evidence="1">Chemoreceptor zinc-binding domain-containing protein</fullName>
    </recommendedName>
</protein>
<keyword evidence="3" id="KW-1185">Reference proteome</keyword>